<dbReference type="GO" id="GO:0005886">
    <property type="term" value="C:plasma membrane"/>
    <property type="evidence" value="ECO:0007669"/>
    <property type="project" value="TreeGrafter"/>
</dbReference>
<dbReference type="PANTHER" id="PTHR24269">
    <property type="entry name" value="KREMEN PROTEIN"/>
    <property type="match status" value="1"/>
</dbReference>
<gene>
    <name evidence="9" type="ORF">OC842_007068</name>
</gene>
<feature type="domain" description="WSC" evidence="8">
    <location>
        <begin position="259"/>
        <end position="351"/>
    </location>
</feature>
<feature type="compositionally biased region" description="Low complexity" evidence="7">
    <location>
        <begin position="124"/>
        <end position="143"/>
    </location>
</feature>
<feature type="domain" description="WSC" evidence="8">
    <location>
        <begin position="492"/>
        <end position="584"/>
    </location>
</feature>
<keyword evidence="3" id="KW-0732">Signal</keyword>
<sequence>MLPGAFLGPKNKPNVTASNGAVYNYIGCGMDPGGTNRPLKDYSFADGTSMTVEACVNACSSRGLTVAGLEYAQECYCGASLPAGTATNLQDCTMICKGDRGEYCGAGSRLTLYSRNGTAPPPTTTTTASATATATNPGTTPTSSGIVPSVGAWKYGGCWTDQLPNGRALAALVSAGSSVTAESCVASCQAAGYTIAGTENGNECWCGNGLALGSAKAPDADCSTLCAGNAAEVCGGPFRLTTYSTKTVATASQPAKVGNWTFQGCFNDTNTARALQGYANGQTSTNTLESCASICSAFTYFGTEYGSECYCGNTLANGAIAGDASLCNMPCPGDGTELCGAGNQLSVYKNPNPSPPSSTSTAGPTPTQTGTPTASLNIVPSANSLAYQGCWQEPAGGAQRALSTKVAEASNMTVQICTSQCKQAGFKIAGLEYAQECWCGNGIAPGSSKVADAQCSSPCAGNTTTACGGAFLLTSYSATAIIPASQPAKTGNWTFQGCYTDTVTARTLADAAPALGNNNSIQNCAAACSGYTYFGTEYGAECYCGNSILNGGKAVNATQCNLLCSGDGTQICGAGGLLSLYKNSQPGTPTATTTATSTATPTATSSPVIVPTVSGLPYQGCWQEPAGGVPRALATKVAEAANMTVQSCVGSCKSAGYSISGVEYSQECWCGNGISPGSTKIADAQCSNTCAGNSTQFCGGAFLLTTYSAKTIVPAIQPAKTGNWTFQGCYTDTVTARTLADASPALGNNNSIQNCAAACTGYTYFGTEYGAECYCGNSILNGGKAVNATQCNLLCSGDGTQICGAGGLLSLYKNSQPGTPTSTATATSTATPSATKTPVIVPTVSGLPYQGCWQEPAGGVPRALATKVAEATNMTVQSCVGSCKSAGYSISGVEYSQECWCGNGISPGSTKVADAQCSNTCAGNSTQFCGGAFLLTTYSTKAIVPATQPATVGTYSFKGCYNDTVTARTLGDLTVVGANTTLESCAAACSGYSYFGTEYGAECYCGNKILNGAVATDASKCNMLCGGNGSEICGAGGLLSLYTKLSATSSTTSKVTSSTTTSKATTSTTTSKVTTTSTTAASTTSKATTTTATSATTSKTTSTSSTSSTPTLTVTGLSALGCFVDNSTALSLNVTAYTNTSNSVSNCALYCRNRGFRFSGTEAGTKCFCGNYLQYQAASLGAGQSGCTTACPGDAKQTCGGTNRINIVQDTTWKQKLFTVSRAGKWAFQDCYINNSGARVLNVTLTPTSPITVPNCLDACLAKKLAYCGMGNGQTCYGGAVLASGATKSPSKGSTDPLARGCDMPCTGNSTQACGGSLRLELYRYNSTAASVSPPTLQIASAK</sequence>
<keyword evidence="4" id="KW-1133">Transmembrane helix</keyword>
<keyword evidence="5" id="KW-0472">Membrane</keyword>
<evidence type="ECO:0000256" key="1">
    <source>
        <dbReference type="ARBA" id="ARBA00004167"/>
    </source>
</evidence>
<feature type="domain" description="WSC" evidence="8">
    <location>
        <begin position="846"/>
        <end position="941"/>
    </location>
</feature>
<comment type="caution">
    <text evidence="9">The sequence shown here is derived from an EMBL/GenBank/DDBJ whole genome shotgun (WGS) entry which is preliminary data.</text>
</comment>
<feature type="domain" description="WSC" evidence="8">
    <location>
        <begin position="1225"/>
        <end position="1326"/>
    </location>
</feature>
<comment type="subcellular location">
    <subcellularLocation>
        <location evidence="1">Membrane</location>
        <topology evidence="1">Single-pass membrane protein</topology>
    </subcellularLocation>
</comment>
<evidence type="ECO:0000256" key="6">
    <source>
        <dbReference type="ARBA" id="ARBA00023180"/>
    </source>
</evidence>
<feature type="domain" description="WSC" evidence="8">
    <location>
        <begin position="723"/>
        <end position="815"/>
    </location>
</feature>
<evidence type="ECO:0000313" key="10">
    <source>
        <dbReference type="Proteomes" id="UP001176521"/>
    </source>
</evidence>
<evidence type="ECO:0000256" key="2">
    <source>
        <dbReference type="ARBA" id="ARBA00022692"/>
    </source>
</evidence>
<evidence type="ECO:0000256" key="7">
    <source>
        <dbReference type="SAM" id="MobiDB-lite"/>
    </source>
</evidence>
<dbReference type="InterPro" id="IPR051836">
    <property type="entry name" value="Kremen_rcpt"/>
</dbReference>
<dbReference type="SMART" id="SM00321">
    <property type="entry name" value="WSC"/>
    <property type="match status" value="11"/>
</dbReference>
<evidence type="ECO:0000313" key="9">
    <source>
        <dbReference type="EMBL" id="KAK0520523.1"/>
    </source>
</evidence>
<dbReference type="PROSITE" id="PS51212">
    <property type="entry name" value="WSC"/>
    <property type="match status" value="11"/>
</dbReference>
<reference evidence="9" key="1">
    <citation type="journal article" date="2023" name="PhytoFront">
        <title>Draft Genome Resources of Seven Strains of Tilletia horrida, Causal Agent of Kernel Smut of Rice.</title>
        <authorList>
            <person name="Khanal S."/>
            <person name="Antony Babu S."/>
            <person name="Zhou X.G."/>
        </authorList>
    </citation>
    <scope>NUCLEOTIDE SEQUENCE</scope>
    <source>
        <strain evidence="9">TX3</strain>
    </source>
</reference>
<feature type="compositionally biased region" description="Low complexity" evidence="7">
    <location>
        <begin position="357"/>
        <end position="374"/>
    </location>
</feature>
<evidence type="ECO:0000259" key="8">
    <source>
        <dbReference type="PROSITE" id="PS51212"/>
    </source>
</evidence>
<proteinExistence type="predicted"/>
<dbReference type="Proteomes" id="UP001176521">
    <property type="component" value="Unassembled WGS sequence"/>
</dbReference>
<dbReference type="PANTHER" id="PTHR24269:SF16">
    <property type="entry name" value="PROTEIN SLG1"/>
    <property type="match status" value="1"/>
</dbReference>
<feature type="region of interest" description="Disordered" evidence="7">
    <location>
        <begin position="115"/>
        <end position="143"/>
    </location>
</feature>
<protein>
    <recommendedName>
        <fullName evidence="8">WSC domain-containing protein</fullName>
    </recommendedName>
</protein>
<feature type="domain" description="WSC" evidence="8">
    <location>
        <begin position="22"/>
        <end position="116"/>
    </location>
</feature>
<feature type="domain" description="WSC" evidence="8">
    <location>
        <begin position="615"/>
        <end position="710"/>
    </location>
</feature>
<feature type="region of interest" description="Disordered" evidence="7">
    <location>
        <begin position="350"/>
        <end position="374"/>
    </location>
</feature>
<dbReference type="EMBL" id="JAPDMQ010000785">
    <property type="protein sequence ID" value="KAK0520523.1"/>
    <property type="molecule type" value="Genomic_DNA"/>
</dbReference>
<feature type="domain" description="WSC" evidence="8">
    <location>
        <begin position="384"/>
        <end position="479"/>
    </location>
</feature>
<feature type="domain" description="WSC" evidence="8">
    <location>
        <begin position="954"/>
        <end position="1045"/>
    </location>
</feature>
<keyword evidence="10" id="KW-1185">Reference proteome</keyword>
<keyword evidence="6" id="KW-0325">Glycoprotein</keyword>
<dbReference type="Pfam" id="PF01822">
    <property type="entry name" value="WSC"/>
    <property type="match status" value="11"/>
</dbReference>
<feature type="domain" description="WSC" evidence="8">
    <location>
        <begin position="1116"/>
        <end position="1211"/>
    </location>
</feature>
<keyword evidence="2" id="KW-0812">Transmembrane</keyword>
<organism evidence="9 10">
    <name type="scientific">Tilletia horrida</name>
    <dbReference type="NCBI Taxonomy" id="155126"/>
    <lineage>
        <taxon>Eukaryota</taxon>
        <taxon>Fungi</taxon>
        <taxon>Dikarya</taxon>
        <taxon>Basidiomycota</taxon>
        <taxon>Ustilaginomycotina</taxon>
        <taxon>Exobasidiomycetes</taxon>
        <taxon>Tilletiales</taxon>
        <taxon>Tilletiaceae</taxon>
        <taxon>Tilletia</taxon>
    </lineage>
</organism>
<feature type="domain" description="WSC" evidence="8">
    <location>
        <begin position="152"/>
        <end position="246"/>
    </location>
</feature>
<evidence type="ECO:0000256" key="5">
    <source>
        <dbReference type="ARBA" id="ARBA00023136"/>
    </source>
</evidence>
<accession>A0AAN6JHC0</accession>
<name>A0AAN6JHC0_9BASI</name>
<evidence type="ECO:0000256" key="4">
    <source>
        <dbReference type="ARBA" id="ARBA00022989"/>
    </source>
</evidence>
<dbReference type="InterPro" id="IPR002889">
    <property type="entry name" value="WSC_carb-bd"/>
</dbReference>
<evidence type="ECO:0000256" key="3">
    <source>
        <dbReference type="ARBA" id="ARBA00022729"/>
    </source>
</evidence>